<organism evidence="1">
    <name type="scientific">viral metagenome</name>
    <dbReference type="NCBI Taxonomy" id="1070528"/>
    <lineage>
        <taxon>unclassified sequences</taxon>
        <taxon>metagenomes</taxon>
        <taxon>organismal metagenomes</taxon>
    </lineage>
</organism>
<dbReference type="EMBL" id="MT141924">
    <property type="protein sequence ID" value="QJA72102.1"/>
    <property type="molecule type" value="Genomic_DNA"/>
</dbReference>
<proteinExistence type="predicted"/>
<reference evidence="1" key="1">
    <citation type="submission" date="2020-03" db="EMBL/GenBank/DDBJ databases">
        <title>The deep terrestrial virosphere.</title>
        <authorList>
            <person name="Holmfeldt K."/>
            <person name="Nilsson E."/>
            <person name="Simone D."/>
            <person name="Lopez-Fernandez M."/>
            <person name="Wu X."/>
            <person name="de Brujin I."/>
            <person name="Lundin D."/>
            <person name="Andersson A."/>
            <person name="Bertilsson S."/>
            <person name="Dopson M."/>
        </authorList>
    </citation>
    <scope>NUCLEOTIDE SEQUENCE</scope>
    <source>
        <strain evidence="1">MM415A02924</strain>
        <strain evidence="2">MM415B04240</strain>
    </source>
</reference>
<dbReference type="EMBL" id="MT143147">
    <property type="protein sequence ID" value="QJA93414.1"/>
    <property type="molecule type" value="Genomic_DNA"/>
</dbReference>
<name>A0A6M3JSK1_9ZZZZ</name>
<protein>
    <submittedName>
        <fullName evidence="1">Uncharacterized protein</fullName>
    </submittedName>
</protein>
<sequence>MSGNNRHLRGNTQQIRGAVHGNTVVEPGDLVCINSVSGFFGNLSANIVTATDYLDNYLYPLSSAVSNAVLSSAYMHHIATTFMGVALTGSASGTTNEVVVAVDGIFRYPLLHNSAVTLGAKVSAVSTTAGTGSSNQAVMNNATLNDKGTTAYLGVIVKTESGASFVDFQLITATSGGSIA</sequence>
<gene>
    <name evidence="1" type="ORF">MM415A02924_0008</name>
    <name evidence="2" type="ORF">MM415B04240_0004</name>
</gene>
<evidence type="ECO:0000313" key="2">
    <source>
        <dbReference type="EMBL" id="QJA93414.1"/>
    </source>
</evidence>
<accession>A0A6M3JSK1</accession>
<dbReference type="AlphaFoldDB" id="A0A6M3JSK1"/>
<evidence type="ECO:0000313" key="1">
    <source>
        <dbReference type="EMBL" id="QJA72102.1"/>
    </source>
</evidence>